<dbReference type="EC" id="1.1.1.22" evidence="3 7"/>
<keyword evidence="4 7" id="KW-0560">Oxidoreductase</keyword>
<dbReference type="EMBL" id="CAKJTJ010000004">
    <property type="protein sequence ID" value="CAG9620280.1"/>
    <property type="molecule type" value="Genomic_DNA"/>
</dbReference>
<dbReference type="InterPro" id="IPR014026">
    <property type="entry name" value="UDP-Glc/GDP-Man_DH_dimer"/>
</dbReference>
<dbReference type="Pfam" id="PF03720">
    <property type="entry name" value="UDPG_MGDP_dh_C"/>
    <property type="match status" value="1"/>
</dbReference>
<dbReference type="PIRSF" id="PIRSF000124">
    <property type="entry name" value="UDPglc_GDPman_dh"/>
    <property type="match status" value="1"/>
</dbReference>
<evidence type="ECO:0000256" key="1">
    <source>
        <dbReference type="ARBA" id="ARBA00004701"/>
    </source>
</evidence>
<comment type="caution">
    <text evidence="9">The sequence shown here is derived from an EMBL/GenBank/DDBJ whole genome shotgun (WGS) entry which is preliminary data.</text>
</comment>
<comment type="pathway">
    <text evidence="1">Nucleotide-sugar biosynthesis; UDP-alpha-D-glucuronate biosynthesis; UDP-alpha-D-glucuronate from UDP-alpha-D-glucose: step 1/1.</text>
</comment>
<dbReference type="SUPFAM" id="SSF52413">
    <property type="entry name" value="UDP-glucose/GDP-mannose dehydrogenase C-terminal domain"/>
    <property type="match status" value="1"/>
</dbReference>
<keyword evidence="5 7" id="KW-0520">NAD</keyword>
<evidence type="ECO:0000256" key="6">
    <source>
        <dbReference type="ARBA" id="ARBA00047473"/>
    </source>
</evidence>
<evidence type="ECO:0000256" key="4">
    <source>
        <dbReference type="ARBA" id="ARBA00023002"/>
    </source>
</evidence>
<dbReference type="Pfam" id="PF00984">
    <property type="entry name" value="UDPG_MGDP_dh"/>
    <property type="match status" value="1"/>
</dbReference>
<evidence type="ECO:0000313" key="10">
    <source>
        <dbReference type="Proteomes" id="UP000789833"/>
    </source>
</evidence>
<gene>
    <name evidence="9" type="primary">tuaD_1</name>
    <name evidence="9" type="ORF">BACCIP111883_01048</name>
</gene>
<sequence>MDICVIGAGYVGLTTSAVLAEFGHNIYCVDNHSEKIQRLQNGIVPIYEPQLNEILHKHKERVTFTTSLPESIHQSSVIFVTVGTPSLADGGTDLSFLSSVFTTLAEQLQDYKTIIIKSTIPLGTNKKMHDYLLEKGVSPSFFNIVSNPEFLREGTAIQDMFYPDRTVIGIAEDDNRSEVILKEIYQSINAPFIVTSWNSAELIKYAANAFLATKISFINEMSRICDVYDADIMEVSNGLGTDQRIGPLFLQAGIGYGGSCFPKDLQALQHSATNKLVNTPILDAVQAINATQLDFYINKLQETLPSFPNKKVTVLGIAFKPHTDDIRHSPAIALIHYLHALGADVHAYDPKAFLPAELRHKVTQHKTIKSAYLDSEAIIIATEWPEICQLDWMDVKTHLKGNIVLDGRNCINKEAVRKAGLIYKGVGRG</sequence>
<evidence type="ECO:0000256" key="5">
    <source>
        <dbReference type="ARBA" id="ARBA00023027"/>
    </source>
</evidence>
<feature type="domain" description="UDP-glucose/GDP-mannose dehydrogenase C-terminal" evidence="8">
    <location>
        <begin position="313"/>
        <end position="413"/>
    </location>
</feature>
<dbReference type="Gene3D" id="3.40.50.720">
    <property type="entry name" value="NAD(P)-binding Rossmann-like Domain"/>
    <property type="match status" value="2"/>
</dbReference>
<comment type="catalytic activity">
    <reaction evidence="6 7">
        <text>UDP-alpha-D-glucose + 2 NAD(+) + H2O = UDP-alpha-D-glucuronate + 2 NADH + 3 H(+)</text>
        <dbReference type="Rhea" id="RHEA:23596"/>
        <dbReference type="ChEBI" id="CHEBI:15377"/>
        <dbReference type="ChEBI" id="CHEBI:15378"/>
        <dbReference type="ChEBI" id="CHEBI:57540"/>
        <dbReference type="ChEBI" id="CHEBI:57945"/>
        <dbReference type="ChEBI" id="CHEBI:58052"/>
        <dbReference type="ChEBI" id="CHEBI:58885"/>
        <dbReference type="EC" id="1.1.1.22"/>
    </reaction>
</comment>
<comment type="similarity">
    <text evidence="2 7">Belongs to the UDP-glucose/GDP-mannose dehydrogenase family.</text>
</comment>
<proteinExistence type="inferred from homology"/>
<evidence type="ECO:0000259" key="8">
    <source>
        <dbReference type="SMART" id="SM00984"/>
    </source>
</evidence>
<dbReference type="SUPFAM" id="SSF48179">
    <property type="entry name" value="6-phosphogluconate dehydrogenase C-terminal domain-like"/>
    <property type="match status" value="1"/>
</dbReference>
<protein>
    <recommendedName>
        <fullName evidence="3 7">UDP-glucose 6-dehydrogenase</fullName>
        <ecNumber evidence="3 7">1.1.1.22</ecNumber>
    </recommendedName>
</protein>
<reference evidence="9 10" key="1">
    <citation type="submission" date="2021-10" db="EMBL/GenBank/DDBJ databases">
        <authorList>
            <person name="Criscuolo A."/>
        </authorList>
    </citation>
    <scope>NUCLEOTIDE SEQUENCE [LARGE SCALE GENOMIC DNA]</scope>
    <source>
        <strain evidence="10">CIP 111883</strain>
    </source>
</reference>
<dbReference type="PANTHER" id="PTHR43750">
    <property type="entry name" value="UDP-GLUCOSE 6-DEHYDROGENASE TUAD"/>
    <property type="match status" value="1"/>
</dbReference>
<dbReference type="InterPro" id="IPR008927">
    <property type="entry name" value="6-PGluconate_DH-like_C_sf"/>
</dbReference>
<evidence type="ECO:0000313" key="9">
    <source>
        <dbReference type="EMBL" id="CAG9620280.1"/>
    </source>
</evidence>
<dbReference type="InterPro" id="IPR036291">
    <property type="entry name" value="NAD(P)-bd_dom_sf"/>
</dbReference>
<dbReference type="Pfam" id="PF03721">
    <property type="entry name" value="UDPG_MGDP_dh_N"/>
    <property type="match status" value="1"/>
</dbReference>
<accession>A0ABM8YKF2</accession>
<dbReference type="SMART" id="SM00984">
    <property type="entry name" value="UDPG_MGDP_dh_C"/>
    <property type="match status" value="1"/>
</dbReference>
<dbReference type="InterPro" id="IPR036220">
    <property type="entry name" value="UDP-Glc/GDP-Man_DH_C_sf"/>
</dbReference>
<evidence type="ECO:0000256" key="7">
    <source>
        <dbReference type="PIRNR" id="PIRNR000124"/>
    </source>
</evidence>
<dbReference type="InterPro" id="IPR001732">
    <property type="entry name" value="UDP-Glc/GDP-Man_DH_N"/>
</dbReference>
<dbReference type="SUPFAM" id="SSF51735">
    <property type="entry name" value="NAD(P)-binding Rossmann-fold domains"/>
    <property type="match status" value="1"/>
</dbReference>
<dbReference type="InterPro" id="IPR017476">
    <property type="entry name" value="UDP-Glc/GDP-Man"/>
</dbReference>
<dbReference type="NCBIfam" id="TIGR03026">
    <property type="entry name" value="NDP-sugDHase"/>
    <property type="match status" value="1"/>
</dbReference>
<dbReference type="PANTHER" id="PTHR43750:SF3">
    <property type="entry name" value="UDP-GLUCOSE 6-DEHYDROGENASE TUAD"/>
    <property type="match status" value="1"/>
</dbReference>
<dbReference type="InterPro" id="IPR014027">
    <property type="entry name" value="UDP-Glc/GDP-Man_DH_C"/>
</dbReference>
<dbReference type="PIRSF" id="PIRSF500134">
    <property type="entry name" value="UDPglc_DH_bac"/>
    <property type="match status" value="1"/>
</dbReference>
<name>A0ABM8YKF2_9BACI</name>
<dbReference type="InterPro" id="IPR028357">
    <property type="entry name" value="UDPglc_DH_bac"/>
</dbReference>
<evidence type="ECO:0000256" key="3">
    <source>
        <dbReference type="ARBA" id="ARBA00012954"/>
    </source>
</evidence>
<evidence type="ECO:0000256" key="2">
    <source>
        <dbReference type="ARBA" id="ARBA00006601"/>
    </source>
</evidence>
<organism evidence="9 10">
    <name type="scientific">Sutcliffiella rhizosphaerae</name>
    <dbReference type="NCBI Taxonomy" id="2880967"/>
    <lineage>
        <taxon>Bacteria</taxon>
        <taxon>Bacillati</taxon>
        <taxon>Bacillota</taxon>
        <taxon>Bacilli</taxon>
        <taxon>Bacillales</taxon>
        <taxon>Bacillaceae</taxon>
        <taxon>Sutcliffiella</taxon>
    </lineage>
</organism>
<dbReference type="GO" id="GO:0003979">
    <property type="term" value="F:UDP-glucose 6-dehydrogenase activity"/>
    <property type="evidence" value="ECO:0007669"/>
    <property type="project" value="UniProtKB-EC"/>
</dbReference>
<keyword evidence="10" id="KW-1185">Reference proteome</keyword>
<dbReference type="Gene3D" id="1.20.5.100">
    <property type="entry name" value="Cytochrome c1, transmembrane anchor, C-terminal"/>
    <property type="match status" value="1"/>
</dbReference>
<dbReference type="Proteomes" id="UP000789833">
    <property type="component" value="Unassembled WGS sequence"/>
</dbReference>
<dbReference type="RefSeq" id="WP_230500215.1">
    <property type="nucleotide sequence ID" value="NZ_CAKJTJ010000004.1"/>
</dbReference>